<name>A0A2H1VBJ0_SPOFR</name>
<sequence length="71" mass="7903">MSVCRSSHPTIARLLTDIVTPPIWNTFDGVEVSSAWNWFYEERTVTTNSIGAFNSFLLAVKDLSIAAKVKV</sequence>
<reference evidence="1" key="1">
    <citation type="submission" date="2016-07" db="EMBL/GenBank/DDBJ databases">
        <authorList>
            <person name="Bretaudeau A."/>
        </authorList>
    </citation>
    <scope>NUCLEOTIDE SEQUENCE</scope>
    <source>
        <strain evidence="1">Rice</strain>
        <tissue evidence="1">Whole body</tissue>
    </source>
</reference>
<organism evidence="1">
    <name type="scientific">Spodoptera frugiperda</name>
    <name type="common">Fall armyworm</name>
    <dbReference type="NCBI Taxonomy" id="7108"/>
    <lineage>
        <taxon>Eukaryota</taxon>
        <taxon>Metazoa</taxon>
        <taxon>Ecdysozoa</taxon>
        <taxon>Arthropoda</taxon>
        <taxon>Hexapoda</taxon>
        <taxon>Insecta</taxon>
        <taxon>Pterygota</taxon>
        <taxon>Neoptera</taxon>
        <taxon>Endopterygota</taxon>
        <taxon>Lepidoptera</taxon>
        <taxon>Glossata</taxon>
        <taxon>Ditrysia</taxon>
        <taxon>Noctuoidea</taxon>
        <taxon>Noctuidae</taxon>
        <taxon>Amphipyrinae</taxon>
        <taxon>Spodoptera</taxon>
    </lineage>
</organism>
<gene>
    <name evidence="1" type="ORF">SFRICE_003002</name>
</gene>
<protein>
    <submittedName>
        <fullName evidence="1">SFRICE_003002</fullName>
    </submittedName>
</protein>
<evidence type="ECO:0000313" key="1">
    <source>
        <dbReference type="EMBL" id="SOQ38187.1"/>
    </source>
</evidence>
<proteinExistence type="predicted"/>
<dbReference type="EMBL" id="ODYU01001658">
    <property type="protein sequence ID" value="SOQ38187.1"/>
    <property type="molecule type" value="Genomic_DNA"/>
</dbReference>
<accession>A0A2H1VBJ0</accession>
<dbReference type="AlphaFoldDB" id="A0A2H1VBJ0"/>